<dbReference type="RefSeq" id="WP_142870749.1">
    <property type="nucleotide sequence ID" value="NZ_CP045503.2"/>
</dbReference>
<evidence type="ECO:0000313" key="2">
    <source>
        <dbReference type="Proteomes" id="UP000316416"/>
    </source>
</evidence>
<evidence type="ECO:0000313" key="1">
    <source>
        <dbReference type="EMBL" id="QPG57818.1"/>
    </source>
</evidence>
<dbReference type="Proteomes" id="UP000316416">
    <property type="component" value="Chromosome"/>
</dbReference>
<keyword evidence="2" id="KW-1185">Reference proteome</keyword>
<name>A0ABX6V7J1_9GAMM</name>
<sequence length="77" mass="8699">MSYFFLYLKYWHLALGNVFNSTGCHLLFSMRDNRFLYGVQRLSCRSVEVALIDAAINVDVLGSKLAVLAPLFLTHSA</sequence>
<evidence type="ECO:0008006" key="3">
    <source>
        <dbReference type="Google" id="ProtNLM"/>
    </source>
</evidence>
<proteinExistence type="predicted"/>
<organism evidence="1 2">
    <name type="scientific">Shewanella eurypsychrophilus</name>
    <dbReference type="NCBI Taxonomy" id="2593656"/>
    <lineage>
        <taxon>Bacteria</taxon>
        <taxon>Pseudomonadati</taxon>
        <taxon>Pseudomonadota</taxon>
        <taxon>Gammaproteobacteria</taxon>
        <taxon>Alteromonadales</taxon>
        <taxon>Shewanellaceae</taxon>
        <taxon>Shewanella</taxon>
    </lineage>
</organism>
<gene>
    <name evidence="1" type="ORF">FM038_010400</name>
</gene>
<protein>
    <recommendedName>
        <fullName evidence="3">Secreted protein</fullName>
    </recommendedName>
</protein>
<reference evidence="1" key="1">
    <citation type="submission" date="2021-07" db="EMBL/GenBank/DDBJ databases">
        <title>Shewanella sp. YLB-07 whole genome sequence.</title>
        <authorList>
            <person name="Yu L."/>
        </authorList>
    </citation>
    <scope>NUCLEOTIDE SEQUENCE</scope>
    <source>
        <strain evidence="1">YLB-08</strain>
    </source>
</reference>
<dbReference type="EMBL" id="CP045503">
    <property type="protein sequence ID" value="QPG57818.1"/>
    <property type="molecule type" value="Genomic_DNA"/>
</dbReference>
<accession>A0ABX6V7J1</accession>